<dbReference type="InterPro" id="IPR010930">
    <property type="entry name" value="Flg_bb/hook_C_dom"/>
</dbReference>
<keyword evidence="5" id="KW-0964">Secreted</keyword>
<keyword evidence="11" id="KW-1185">Reference proteome</keyword>
<evidence type="ECO:0000256" key="5">
    <source>
        <dbReference type="ARBA" id="ARBA00022525"/>
    </source>
</evidence>
<name>A0A2S6MV17_RHOGL</name>
<dbReference type="InterPro" id="IPR002371">
    <property type="entry name" value="FlgK"/>
</dbReference>
<keyword evidence="6" id="KW-0975">Bacterial flagellum</keyword>
<dbReference type="GO" id="GO:0009424">
    <property type="term" value="C:bacterial-type flagellum hook"/>
    <property type="evidence" value="ECO:0007669"/>
    <property type="project" value="InterPro"/>
</dbReference>
<evidence type="ECO:0000256" key="3">
    <source>
        <dbReference type="ARBA" id="ARBA00009677"/>
    </source>
</evidence>
<evidence type="ECO:0000256" key="2">
    <source>
        <dbReference type="ARBA" id="ARBA00004613"/>
    </source>
</evidence>
<evidence type="ECO:0000256" key="4">
    <source>
        <dbReference type="ARBA" id="ARBA00016244"/>
    </source>
</evidence>
<comment type="caution">
    <text evidence="10">The sequence shown here is derived from an EMBL/GenBank/DDBJ whole genome shotgun (WGS) entry which is preliminary data.</text>
</comment>
<feature type="domain" description="Flagellar hook-associated protein FlgK helical" evidence="9">
    <location>
        <begin position="89"/>
        <end position="312"/>
    </location>
</feature>
<protein>
    <recommendedName>
        <fullName evidence="4">Flagellar hook-associated protein 1</fullName>
    </recommendedName>
</protein>
<evidence type="ECO:0000313" key="11">
    <source>
        <dbReference type="Proteomes" id="UP000239724"/>
    </source>
</evidence>
<comment type="subcellular location">
    <subcellularLocation>
        <location evidence="1">Bacterial flagellum basal body</location>
    </subcellularLocation>
    <subcellularLocation>
        <location evidence="2">Secreted</location>
    </subcellularLocation>
</comment>
<evidence type="ECO:0000259" key="9">
    <source>
        <dbReference type="Pfam" id="PF22638"/>
    </source>
</evidence>
<dbReference type="EMBL" id="NHRY01000272">
    <property type="protein sequence ID" value="PPQ26204.1"/>
    <property type="molecule type" value="Genomic_DNA"/>
</dbReference>
<dbReference type="PANTHER" id="PTHR30033">
    <property type="entry name" value="FLAGELLAR HOOK-ASSOCIATED PROTEIN 1"/>
    <property type="match status" value="1"/>
</dbReference>
<dbReference type="PANTHER" id="PTHR30033:SF2">
    <property type="entry name" value="FLAGELLAR HOOK PROTEIN"/>
    <property type="match status" value="1"/>
</dbReference>
<dbReference type="NCBIfam" id="TIGR02492">
    <property type="entry name" value="flgK_ends"/>
    <property type="match status" value="1"/>
</dbReference>
<dbReference type="GO" id="GO:0009425">
    <property type="term" value="C:bacterial-type flagellum basal body"/>
    <property type="evidence" value="ECO:0007669"/>
    <property type="project" value="UniProtKB-SubCell"/>
</dbReference>
<dbReference type="OrthoDB" id="7181295at2"/>
<evidence type="ECO:0000259" key="7">
    <source>
        <dbReference type="Pfam" id="PF00460"/>
    </source>
</evidence>
<evidence type="ECO:0000313" key="10">
    <source>
        <dbReference type="EMBL" id="PPQ26204.1"/>
    </source>
</evidence>
<dbReference type="InterPro" id="IPR053927">
    <property type="entry name" value="FlgK_helical"/>
</dbReference>
<dbReference type="AlphaFoldDB" id="A0A2S6MV17"/>
<keyword evidence="10" id="KW-0969">Cilium</keyword>
<dbReference type="InterPro" id="IPR001444">
    <property type="entry name" value="Flag_bb_rod_N"/>
</dbReference>
<reference evidence="10 11" key="1">
    <citation type="journal article" date="2018" name="Arch. Microbiol.">
        <title>New insights into the metabolic potential of the phototrophic purple bacterium Rhodopila globiformis DSM 161(T) from its draft genome sequence and evidence for a vanadium-dependent nitrogenase.</title>
        <authorList>
            <person name="Imhoff J.F."/>
            <person name="Rahn T."/>
            <person name="Kunzel S."/>
            <person name="Neulinger S.C."/>
        </authorList>
    </citation>
    <scope>NUCLEOTIDE SEQUENCE [LARGE SCALE GENOMIC DNA]</scope>
    <source>
        <strain evidence="10 11">DSM 161</strain>
    </source>
</reference>
<dbReference type="GO" id="GO:0005576">
    <property type="term" value="C:extracellular region"/>
    <property type="evidence" value="ECO:0007669"/>
    <property type="project" value="UniProtKB-SubCell"/>
</dbReference>
<gene>
    <name evidence="10" type="ORF">CCS01_30750</name>
</gene>
<dbReference type="GO" id="GO:0044780">
    <property type="term" value="P:bacterial-type flagellum assembly"/>
    <property type="evidence" value="ECO:0007669"/>
    <property type="project" value="InterPro"/>
</dbReference>
<dbReference type="Pfam" id="PF06429">
    <property type="entry name" value="Flg_bbr_C"/>
    <property type="match status" value="1"/>
</dbReference>
<proteinExistence type="inferred from homology"/>
<accession>A0A2S6MV17</accession>
<dbReference type="GO" id="GO:0005198">
    <property type="term" value="F:structural molecule activity"/>
    <property type="evidence" value="ECO:0007669"/>
    <property type="project" value="InterPro"/>
</dbReference>
<dbReference type="SUPFAM" id="SSF64518">
    <property type="entry name" value="Phase 1 flagellin"/>
    <property type="match status" value="1"/>
</dbReference>
<dbReference type="RefSeq" id="WP_104522941.1">
    <property type="nucleotide sequence ID" value="NZ_NHRY01000272.1"/>
</dbReference>
<organism evidence="10 11">
    <name type="scientific">Rhodopila globiformis</name>
    <name type="common">Rhodopseudomonas globiformis</name>
    <dbReference type="NCBI Taxonomy" id="1071"/>
    <lineage>
        <taxon>Bacteria</taxon>
        <taxon>Pseudomonadati</taxon>
        <taxon>Pseudomonadota</taxon>
        <taxon>Alphaproteobacteria</taxon>
        <taxon>Acetobacterales</taxon>
        <taxon>Acetobacteraceae</taxon>
        <taxon>Rhodopila</taxon>
    </lineage>
</organism>
<sequence>MSLDSALSIATSGLANIHAGFAVISQNVANANTPGYAAEVSNQEALTANGQGLGVWTGPATVRVDQALQSSALEQNATVTGLTTTQTALQAIDSVLGTPGSGTDIGSLLGKLQDSFSTLLTDPSSQTQQNAVVSAATTLAQGINSLSTAYTTQRQGAEDDLVSAVGTLNSTLGTIGQLNTQIVTLKQEGQSTADLENQRNAAVQTLSGLINVKTAAQPDGSLSVFTPSGLVLPTDRGQNGSGPFSIRAETAAPASYYPKILSGIMLNTIDVTSQLQGGQIGADITLRDTTLPTAQAELDEFAYGLSTRFDAQGLTLFTDGSGKLPTGSGSPTQSGYVGYAATIQVNSSVTKTASLVRDGTSVDSTGASTLNPNDLAGFTGVISNVLDYTFGSDEASGATWSSLNQYKFNTSGLGPGGTLSAPFSAPATLADYATDLVASQSQASATTTSDLTTQQALQTSLNTKISSVSGVNMDTEMSQMIALQNAYGVNARIIAAVQSMFNQLLQAVQ</sequence>
<comment type="similarity">
    <text evidence="3">Belongs to the flagella basal body rod proteins family.</text>
</comment>
<evidence type="ECO:0000256" key="6">
    <source>
        <dbReference type="ARBA" id="ARBA00023143"/>
    </source>
</evidence>
<dbReference type="Proteomes" id="UP000239724">
    <property type="component" value="Unassembled WGS sequence"/>
</dbReference>
<keyword evidence="10" id="KW-0282">Flagellum</keyword>
<keyword evidence="10" id="KW-0966">Cell projection</keyword>
<feature type="domain" description="Flagellar basal-body/hook protein C-terminal" evidence="8">
    <location>
        <begin position="468"/>
        <end position="506"/>
    </location>
</feature>
<feature type="domain" description="Flagellar basal body rod protein N-terminal" evidence="7">
    <location>
        <begin position="8"/>
        <end position="36"/>
    </location>
</feature>
<dbReference type="Pfam" id="PF22638">
    <property type="entry name" value="FlgK_D1"/>
    <property type="match status" value="1"/>
</dbReference>
<dbReference type="Pfam" id="PF00460">
    <property type="entry name" value="Flg_bb_rod"/>
    <property type="match status" value="1"/>
</dbReference>
<evidence type="ECO:0000259" key="8">
    <source>
        <dbReference type="Pfam" id="PF06429"/>
    </source>
</evidence>
<evidence type="ECO:0000256" key="1">
    <source>
        <dbReference type="ARBA" id="ARBA00004117"/>
    </source>
</evidence>